<evidence type="ECO:0000256" key="1">
    <source>
        <dbReference type="ARBA" id="ARBA00004196"/>
    </source>
</evidence>
<evidence type="ECO:0000256" key="3">
    <source>
        <dbReference type="ARBA" id="ARBA00023157"/>
    </source>
</evidence>
<evidence type="ECO:0000256" key="5">
    <source>
        <dbReference type="SAM" id="MobiDB-lite"/>
    </source>
</evidence>
<dbReference type="InterPro" id="IPR017937">
    <property type="entry name" value="Thioredoxin_CS"/>
</dbReference>
<evidence type="ECO:0000256" key="4">
    <source>
        <dbReference type="ARBA" id="ARBA00023284"/>
    </source>
</evidence>
<dbReference type="AlphaFoldDB" id="F0SJD7"/>
<evidence type="ECO:0000313" key="9">
    <source>
        <dbReference type="Proteomes" id="UP000006860"/>
    </source>
</evidence>
<dbReference type="STRING" id="756272.Plabr_2109"/>
<dbReference type="EMBL" id="CP002546">
    <property type="protein sequence ID" value="ADY59712.1"/>
    <property type="molecule type" value="Genomic_DNA"/>
</dbReference>
<dbReference type="InterPro" id="IPR036249">
    <property type="entry name" value="Thioredoxin-like_sf"/>
</dbReference>
<dbReference type="Pfam" id="PF00085">
    <property type="entry name" value="Thioredoxin"/>
    <property type="match status" value="1"/>
</dbReference>
<protein>
    <submittedName>
        <fullName evidence="8">Redoxin domain protein</fullName>
    </submittedName>
</protein>
<keyword evidence="4" id="KW-0676">Redox-active center</keyword>
<dbReference type="GO" id="GO:0017004">
    <property type="term" value="P:cytochrome complex assembly"/>
    <property type="evidence" value="ECO:0007669"/>
    <property type="project" value="UniProtKB-KW"/>
</dbReference>
<dbReference type="Gene3D" id="3.40.30.10">
    <property type="entry name" value="Glutaredoxin"/>
    <property type="match status" value="1"/>
</dbReference>
<evidence type="ECO:0000256" key="2">
    <source>
        <dbReference type="ARBA" id="ARBA00022748"/>
    </source>
</evidence>
<dbReference type="InterPro" id="IPR013766">
    <property type="entry name" value="Thioredoxin_domain"/>
</dbReference>
<dbReference type="KEGG" id="pbs:Plabr_2109"/>
<keyword evidence="9" id="KW-1185">Reference proteome</keyword>
<dbReference type="PROSITE" id="PS51352">
    <property type="entry name" value="THIOREDOXIN_2"/>
    <property type="match status" value="1"/>
</dbReference>
<comment type="subcellular location">
    <subcellularLocation>
        <location evidence="1">Cell envelope</location>
    </subcellularLocation>
</comment>
<evidence type="ECO:0000259" key="7">
    <source>
        <dbReference type="PROSITE" id="PS51352"/>
    </source>
</evidence>
<feature type="chain" id="PRO_5003258599" evidence="6">
    <location>
        <begin position="26"/>
        <end position="227"/>
    </location>
</feature>
<feature type="compositionally biased region" description="Low complexity" evidence="5">
    <location>
        <begin position="32"/>
        <end position="51"/>
    </location>
</feature>
<evidence type="ECO:0000256" key="6">
    <source>
        <dbReference type="SAM" id="SignalP"/>
    </source>
</evidence>
<sequence length="227" mass="25197">MFSTVFTRLALLTPLLLLTSCTPQADSPPPQEEVSSSEPESAENVAAENNSDSTVEMQSEDKPASSEPQTWKQDSISLTAATWPQVQAEVAKHNGKVVVVDLWSTWCLPCVRELPHLIQLQKDYPDKVVCISVNLNYDGRGEPADQGPEVLEFLVSKDAQLINFLSVTPDMKIYETLDLASIPVAFVYDTSGSLAKRFDNEQNEYGDEGFTYEKQIRPLVEELVKGE</sequence>
<dbReference type="SUPFAM" id="SSF52833">
    <property type="entry name" value="Thioredoxin-like"/>
    <property type="match status" value="1"/>
</dbReference>
<dbReference type="PANTHER" id="PTHR42852:SF6">
    <property type="entry name" value="THIOL:DISULFIDE INTERCHANGE PROTEIN DSBE"/>
    <property type="match status" value="1"/>
</dbReference>
<dbReference type="Proteomes" id="UP000006860">
    <property type="component" value="Chromosome"/>
</dbReference>
<dbReference type="PANTHER" id="PTHR42852">
    <property type="entry name" value="THIOL:DISULFIDE INTERCHANGE PROTEIN DSBE"/>
    <property type="match status" value="1"/>
</dbReference>
<dbReference type="PROSITE" id="PS00194">
    <property type="entry name" value="THIOREDOXIN_1"/>
    <property type="match status" value="1"/>
</dbReference>
<gene>
    <name evidence="8" type="ordered locus">Plabr_2109</name>
</gene>
<feature type="region of interest" description="Disordered" evidence="5">
    <location>
        <begin position="22"/>
        <end position="73"/>
    </location>
</feature>
<keyword evidence="2" id="KW-0201">Cytochrome c-type biogenesis</keyword>
<feature type="signal peptide" evidence="6">
    <location>
        <begin position="1"/>
        <end position="25"/>
    </location>
</feature>
<name>F0SJD7_RUBBR</name>
<proteinExistence type="predicted"/>
<evidence type="ECO:0000313" key="8">
    <source>
        <dbReference type="EMBL" id="ADY59712.1"/>
    </source>
</evidence>
<keyword evidence="6" id="KW-0732">Signal</keyword>
<dbReference type="RefSeq" id="WP_013628437.1">
    <property type="nucleotide sequence ID" value="NC_015174.1"/>
</dbReference>
<dbReference type="HOGENOM" id="CLU_1218983_0_0_0"/>
<keyword evidence="3" id="KW-1015">Disulfide bond</keyword>
<dbReference type="eggNOG" id="COG0526">
    <property type="taxonomic scope" value="Bacteria"/>
</dbReference>
<dbReference type="InterPro" id="IPR050553">
    <property type="entry name" value="Thioredoxin_ResA/DsbE_sf"/>
</dbReference>
<accession>F0SJD7</accession>
<organism evidence="8 9">
    <name type="scientific">Rubinisphaera brasiliensis (strain ATCC 49424 / DSM 5305 / JCM 21570 / IAM 15109 / NBRC 103401 / IFAM 1448)</name>
    <name type="common">Planctomyces brasiliensis</name>
    <dbReference type="NCBI Taxonomy" id="756272"/>
    <lineage>
        <taxon>Bacteria</taxon>
        <taxon>Pseudomonadati</taxon>
        <taxon>Planctomycetota</taxon>
        <taxon>Planctomycetia</taxon>
        <taxon>Planctomycetales</taxon>
        <taxon>Planctomycetaceae</taxon>
        <taxon>Rubinisphaera</taxon>
    </lineage>
</organism>
<dbReference type="CDD" id="cd02966">
    <property type="entry name" value="TlpA_like_family"/>
    <property type="match status" value="1"/>
</dbReference>
<dbReference type="GO" id="GO:0030313">
    <property type="term" value="C:cell envelope"/>
    <property type="evidence" value="ECO:0007669"/>
    <property type="project" value="UniProtKB-SubCell"/>
</dbReference>
<reference evidence="9" key="1">
    <citation type="submission" date="2011-02" db="EMBL/GenBank/DDBJ databases">
        <title>The complete genome of Planctomyces brasiliensis DSM 5305.</title>
        <authorList>
            <person name="Lucas S."/>
            <person name="Copeland A."/>
            <person name="Lapidus A."/>
            <person name="Bruce D."/>
            <person name="Goodwin L."/>
            <person name="Pitluck S."/>
            <person name="Kyrpides N."/>
            <person name="Mavromatis K."/>
            <person name="Pagani I."/>
            <person name="Ivanova N."/>
            <person name="Ovchinnikova G."/>
            <person name="Lu M."/>
            <person name="Detter J.C."/>
            <person name="Han C."/>
            <person name="Land M."/>
            <person name="Hauser L."/>
            <person name="Markowitz V."/>
            <person name="Cheng J.-F."/>
            <person name="Hugenholtz P."/>
            <person name="Woyke T."/>
            <person name="Wu D."/>
            <person name="Tindall B."/>
            <person name="Pomrenke H.G."/>
            <person name="Brambilla E."/>
            <person name="Klenk H.-P."/>
            <person name="Eisen J.A."/>
        </authorList>
    </citation>
    <scope>NUCLEOTIDE SEQUENCE [LARGE SCALE GENOMIC DNA]</scope>
    <source>
        <strain evidence="9">ATCC 49424 / DSM 5305 / JCM 21570 / NBRC 103401 / IFAM 1448</strain>
    </source>
</reference>
<feature type="domain" description="Thioredoxin" evidence="7">
    <location>
        <begin position="58"/>
        <end position="225"/>
    </location>
</feature>